<keyword evidence="6" id="KW-0597">Phosphoprotein</keyword>
<dbReference type="GO" id="GO:0005816">
    <property type="term" value="C:spindle pole body"/>
    <property type="evidence" value="ECO:0007669"/>
    <property type="project" value="UniProtKB-ARBA"/>
</dbReference>
<evidence type="ECO:0000313" key="19">
    <source>
        <dbReference type="Proteomes" id="UP000761534"/>
    </source>
</evidence>
<dbReference type="AlphaFoldDB" id="A0A642VBW6"/>
<evidence type="ECO:0000256" key="11">
    <source>
        <dbReference type="ARBA" id="ARBA00023242"/>
    </source>
</evidence>
<dbReference type="OrthoDB" id="5632at2759"/>
<dbReference type="InterPro" id="IPR029021">
    <property type="entry name" value="Prot-tyrosine_phosphatase-like"/>
</dbReference>
<dbReference type="GO" id="GO:0004725">
    <property type="term" value="F:protein tyrosine phosphatase activity"/>
    <property type="evidence" value="ECO:0007669"/>
    <property type="project" value="UniProtKB-EC"/>
</dbReference>
<evidence type="ECO:0000259" key="17">
    <source>
        <dbReference type="PROSITE" id="PS50056"/>
    </source>
</evidence>
<keyword evidence="11" id="KW-0539">Nucleus</keyword>
<dbReference type="GO" id="GO:0032954">
    <property type="term" value="P:regulation of cytokinetic process"/>
    <property type="evidence" value="ECO:0007669"/>
    <property type="project" value="UniProtKB-ARBA"/>
</dbReference>
<evidence type="ECO:0000256" key="8">
    <source>
        <dbReference type="ARBA" id="ARBA00022776"/>
    </source>
</evidence>
<dbReference type="GO" id="GO:0005730">
    <property type="term" value="C:nucleolus"/>
    <property type="evidence" value="ECO:0007669"/>
    <property type="project" value="UniProtKB-ARBA"/>
</dbReference>
<dbReference type="Gene3D" id="3.90.190.10">
    <property type="entry name" value="Protein tyrosine phosphatase superfamily"/>
    <property type="match status" value="2"/>
</dbReference>
<dbReference type="GO" id="GO:0005737">
    <property type="term" value="C:cytoplasm"/>
    <property type="evidence" value="ECO:0007669"/>
    <property type="project" value="UniProtKB-SubCell"/>
</dbReference>
<feature type="domain" description="Tyrosine specific protein phosphatases" evidence="17">
    <location>
        <begin position="253"/>
        <end position="318"/>
    </location>
</feature>
<feature type="compositionally biased region" description="Low complexity" evidence="15">
    <location>
        <begin position="378"/>
        <end position="389"/>
    </location>
</feature>
<keyword evidence="9" id="KW-0378">Hydrolase</keyword>
<dbReference type="CDD" id="cd17657">
    <property type="entry name" value="CDC14_N"/>
    <property type="match status" value="1"/>
</dbReference>
<dbReference type="SMART" id="SM00404">
    <property type="entry name" value="PTPc_motif"/>
    <property type="match status" value="1"/>
</dbReference>
<dbReference type="EMBL" id="SWFS01000154">
    <property type="protein sequence ID" value="KAA8915621.1"/>
    <property type="molecule type" value="Genomic_DNA"/>
</dbReference>
<accession>A0A642VBW6</accession>
<dbReference type="EC" id="3.1.3.48" evidence="4"/>
<evidence type="ECO:0000256" key="12">
    <source>
        <dbReference type="ARBA" id="ARBA00023254"/>
    </source>
</evidence>
<sequence>MEFQLSEFLILQDRIYLGAYNYTPQDSADTTYFTIDYALPYNSFHHDFGPLHIGHLYRFAVTLHEILAEEENEGKSVVLYSRPDSRSRANAACILCCYMVLVQSWPPHLALAPITQAEPPFMPFRDAGYAPADFILTIQDIVYGVWKAKENKLLDLKSFNLEEYELYERVDQGDFNEIPPHFVAFASPQQSDYDAPLNYPFCQVLDYFTANDVQLVVRLNSELYNAEEFENRGVKHIDLIFDDGTCPTMPFVQMFIGAAQSVISQNGKVAVHCKAGLGRTGCLIGAYLIYTYGFTAQEVIGYMRFMRPGMVVGPQQHWLYLHQNEFRDWRYTMTLSKTPDPSLNNFYPLVPIDSPEAAGGNKKSSKSPPRTPERSILSEMESNTNNNSSALPVPTPGQPRKYSPKQKSPSREYPATTNSDDEQEPEDQENRHTPIVMEKVPKRNITDSLSQKHQMYMGRQLRTVSNPSPQRAKSRSTSYQLTTTTTTTTTITSAEPPLRRSSRISTKPAGVRKISNGIRANVNSPRK</sequence>
<evidence type="ECO:0000256" key="2">
    <source>
        <dbReference type="ARBA" id="ARBA00004496"/>
    </source>
</evidence>
<dbReference type="CDD" id="cd14499">
    <property type="entry name" value="CDC14_C"/>
    <property type="match status" value="1"/>
</dbReference>
<dbReference type="InterPro" id="IPR003595">
    <property type="entry name" value="Tyr_Pase_cat"/>
</dbReference>
<dbReference type="PANTHER" id="PTHR23339">
    <property type="entry name" value="TYROSINE SPECIFIC PROTEIN PHOSPHATASE AND DUAL SPECIFICITY PROTEIN PHOSPHATASE"/>
    <property type="match status" value="1"/>
</dbReference>
<dbReference type="VEuPathDB" id="FungiDB:TRICI_002231"/>
<dbReference type="GO" id="GO:0007096">
    <property type="term" value="P:regulation of exit from mitosis"/>
    <property type="evidence" value="ECO:0007669"/>
    <property type="project" value="UniProtKB-ARBA"/>
</dbReference>
<evidence type="ECO:0000313" key="18">
    <source>
        <dbReference type="EMBL" id="KAA8915621.1"/>
    </source>
</evidence>
<evidence type="ECO:0000256" key="15">
    <source>
        <dbReference type="SAM" id="MobiDB-lite"/>
    </source>
</evidence>
<evidence type="ECO:0000256" key="6">
    <source>
        <dbReference type="ARBA" id="ARBA00022553"/>
    </source>
</evidence>
<dbReference type="InterPro" id="IPR044506">
    <property type="entry name" value="CDC14_C"/>
</dbReference>
<evidence type="ECO:0000256" key="5">
    <source>
        <dbReference type="ARBA" id="ARBA00022490"/>
    </source>
</evidence>
<feature type="region of interest" description="Disordered" evidence="15">
    <location>
        <begin position="462"/>
        <end position="527"/>
    </location>
</feature>
<dbReference type="GO" id="GO:0033554">
    <property type="term" value="P:cellular response to stress"/>
    <property type="evidence" value="ECO:0007669"/>
    <property type="project" value="UniProtKB-ARBA"/>
</dbReference>
<dbReference type="SMART" id="SM00195">
    <property type="entry name" value="DSPc"/>
    <property type="match status" value="1"/>
</dbReference>
<gene>
    <name evidence="18" type="ORF">TRICI_002231</name>
</gene>
<feature type="compositionally biased region" description="Polar residues" evidence="15">
    <location>
        <begin position="462"/>
        <end position="481"/>
    </location>
</feature>
<name>A0A642VBW6_9ASCO</name>
<dbReference type="Pfam" id="PF00782">
    <property type="entry name" value="DSPc"/>
    <property type="match status" value="1"/>
</dbReference>
<dbReference type="PROSITE" id="PS50054">
    <property type="entry name" value="TYR_PHOSPHATASE_DUAL"/>
    <property type="match status" value="1"/>
</dbReference>
<keyword evidence="7" id="KW-0132">Cell division</keyword>
<comment type="subcellular location">
    <subcellularLocation>
        <location evidence="2">Cytoplasm</location>
    </subcellularLocation>
    <subcellularLocation>
        <location evidence="1">Nucleus</location>
    </subcellularLocation>
</comment>
<keyword evidence="10" id="KW-0904">Protein phosphatase</keyword>
<evidence type="ECO:0000256" key="4">
    <source>
        <dbReference type="ARBA" id="ARBA00013064"/>
    </source>
</evidence>
<dbReference type="InterPro" id="IPR029260">
    <property type="entry name" value="DSPn"/>
</dbReference>
<dbReference type="InterPro" id="IPR020422">
    <property type="entry name" value="TYR_PHOSPHATASE_DUAL_dom"/>
</dbReference>
<keyword evidence="13" id="KW-0131">Cell cycle</keyword>
<evidence type="ECO:0000256" key="3">
    <source>
        <dbReference type="ARBA" id="ARBA00007315"/>
    </source>
</evidence>
<evidence type="ECO:0000259" key="16">
    <source>
        <dbReference type="PROSITE" id="PS50054"/>
    </source>
</evidence>
<dbReference type="InterPro" id="IPR050561">
    <property type="entry name" value="PTP"/>
</dbReference>
<feature type="compositionally biased region" description="Low complexity" evidence="15">
    <location>
        <begin position="482"/>
        <end position="492"/>
    </location>
</feature>
<dbReference type="GO" id="GO:0051301">
    <property type="term" value="P:cell division"/>
    <property type="evidence" value="ECO:0007669"/>
    <property type="project" value="UniProtKB-KW"/>
</dbReference>
<comment type="caution">
    <text evidence="18">The sequence shown here is derived from an EMBL/GenBank/DDBJ whole genome shotgun (WGS) entry which is preliminary data.</text>
</comment>
<dbReference type="Pfam" id="PF14671">
    <property type="entry name" value="DSPn"/>
    <property type="match status" value="1"/>
</dbReference>
<keyword evidence="8" id="KW-0498">Mitosis</keyword>
<keyword evidence="5" id="KW-0963">Cytoplasm</keyword>
<reference evidence="18" key="1">
    <citation type="journal article" date="2019" name="G3 (Bethesda)">
        <title>Genome Assemblies of Two Rare Opportunistic Yeast Pathogens: Diutina rugosa (syn. Candida rugosa) and Trichomonascus ciferrii (syn. Candida ciferrii).</title>
        <authorList>
            <person name="Mixao V."/>
            <person name="Saus E."/>
            <person name="Hansen A.P."/>
            <person name="Lass-Florl C."/>
            <person name="Gabaldon T."/>
        </authorList>
    </citation>
    <scope>NUCLEOTIDE SEQUENCE</scope>
    <source>
        <strain evidence="18">CBS 4856</strain>
    </source>
</reference>
<dbReference type="InterPro" id="IPR000340">
    <property type="entry name" value="Dual-sp_phosphatase_cat-dom"/>
</dbReference>
<feature type="domain" description="Tyrosine-protein phosphatase" evidence="16">
    <location>
        <begin position="174"/>
        <end position="332"/>
    </location>
</feature>
<evidence type="ECO:0000256" key="10">
    <source>
        <dbReference type="ARBA" id="ARBA00022912"/>
    </source>
</evidence>
<dbReference type="Proteomes" id="UP000761534">
    <property type="component" value="Unassembled WGS sequence"/>
</dbReference>
<feature type="region of interest" description="Disordered" evidence="15">
    <location>
        <begin position="354"/>
        <end position="437"/>
    </location>
</feature>
<dbReference type="InterPro" id="IPR016130">
    <property type="entry name" value="Tyr_Pase_AS"/>
</dbReference>
<dbReference type="FunFam" id="3.90.190.10:FF:000073">
    <property type="entry name" value="Tyrosine-protein phosphatase CDC14"/>
    <property type="match status" value="1"/>
</dbReference>
<dbReference type="PROSITE" id="PS50056">
    <property type="entry name" value="TYR_PHOSPHATASE_2"/>
    <property type="match status" value="1"/>
</dbReference>
<keyword evidence="12" id="KW-0469">Meiosis</keyword>
<dbReference type="GO" id="GO:0051321">
    <property type="term" value="P:meiotic cell cycle"/>
    <property type="evidence" value="ECO:0007669"/>
    <property type="project" value="UniProtKB-KW"/>
</dbReference>
<protein>
    <recommendedName>
        <fullName evidence="14">Tyrosine-protein phosphatase CDC14</fullName>
        <ecNumber evidence="4">3.1.3.48</ecNumber>
    </recommendedName>
</protein>
<evidence type="ECO:0000256" key="13">
    <source>
        <dbReference type="ARBA" id="ARBA00023306"/>
    </source>
</evidence>
<dbReference type="GO" id="GO:0000278">
    <property type="term" value="P:mitotic cell cycle"/>
    <property type="evidence" value="ECO:0007669"/>
    <property type="project" value="UniProtKB-ARBA"/>
</dbReference>
<evidence type="ECO:0000256" key="14">
    <source>
        <dbReference type="ARBA" id="ARBA00069949"/>
    </source>
</evidence>
<evidence type="ECO:0000256" key="7">
    <source>
        <dbReference type="ARBA" id="ARBA00022618"/>
    </source>
</evidence>
<dbReference type="SUPFAM" id="SSF52799">
    <property type="entry name" value="(Phosphotyrosine protein) phosphatases II"/>
    <property type="match status" value="2"/>
</dbReference>
<dbReference type="InterPro" id="IPR000387">
    <property type="entry name" value="Tyr_Pase_dom"/>
</dbReference>
<keyword evidence="19" id="KW-1185">Reference proteome</keyword>
<proteinExistence type="inferred from homology"/>
<evidence type="ECO:0000256" key="1">
    <source>
        <dbReference type="ARBA" id="ARBA00004123"/>
    </source>
</evidence>
<organism evidence="18 19">
    <name type="scientific">Trichomonascus ciferrii</name>
    <dbReference type="NCBI Taxonomy" id="44093"/>
    <lineage>
        <taxon>Eukaryota</taxon>
        <taxon>Fungi</taxon>
        <taxon>Dikarya</taxon>
        <taxon>Ascomycota</taxon>
        <taxon>Saccharomycotina</taxon>
        <taxon>Dipodascomycetes</taxon>
        <taxon>Dipodascales</taxon>
        <taxon>Trichomonascaceae</taxon>
        <taxon>Trichomonascus</taxon>
        <taxon>Trichomonascus ciferrii complex</taxon>
    </lineage>
</organism>
<evidence type="ECO:0000256" key="9">
    <source>
        <dbReference type="ARBA" id="ARBA00022801"/>
    </source>
</evidence>
<comment type="similarity">
    <text evidence="3">Belongs to the protein-tyrosine phosphatase family. Non-receptor class CDC14 subfamily.</text>
</comment>
<dbReference type="PROSITE" id="PS00383">
    <property type="entry name" value="TYR_PHOSPHATASE_1"/>
    <property type="match status" value="1"/>
</dbReference>
<dbReference type="FunFam" id="3.90.190.10:FF:000038">
    <property type="entry name" value="Tyrosine-protein phosphatase CDC14"/>
    <property type="match status" value="1"/>
</dbReference>